<evidence type="ECO:0000256" key="5">
    <source>
        <dbReference type="ARBA" id="ARBA00038966"/>
    </source>
</evidence>
<dbReference type="FunFam" id="3.40.50.10420:FF:000007">
    <property type="entry name" value="5-formyltetrahydrofolate cyclo-ligase"/>
    <property type="match status" value="1"/>
</dbReference>
<gene>
    <name evidence="8" type="ORF">DERF_005454</name>
</gene>
<dbReference type="GO" id="GO:0046872">
    <property type="term" value="F:metal ion binding"/>
    <property type="evidence" value="ECO:0007669"/>
    <property type="project" value="UniProtKB-KW"/>
</dbReference>
<dbReference type="PANTHER" id="PTHR23407:SF1">
    <property type="entry name" value="5-FORMYLTETRAHYDROFOLATE CYCLO-LIGASE"/>
    <property type="match status" value="1"/>
</dbReference>
<dbReference type="NCBIfam" id="TIGR02727">
    <property type="entry name" value="MTHFS_bact"/>
    <property type="match status" value="1"/>
</dbReference>
<dbReference type="EC" id="6.3.3.2" evidence="5 7"/>
<proteinExistence type="inferred from homology"/>
<dbReference type="OrthoDB" id="2015992at2759"/>
<dbReference type="GO" id="GO:0005739">
    <property type="term" value="C:mitochondrion"/>
    <property type="evidence" value="ECO:0007669"/>
    <property type="project" value="TreeGrafter"/>
</dbReference>
<keyword evidence="7" id="KW-0479">Metal-binding</keyword>
<name>A0A922L762_DERFA</name>
<dbReference type="GO" id="GO:0030272">
    <property type="term" value="F:5-formyltetrahydrofolate cyclo-ligase activity"/>
    <property type="evidence" value="ECO:0007669"/>
    <property type="project" value="UniProtKB-EC"/>
</dbReference>
<feature type="binding site" evidence="6">
    <location>
        <position position="66"/>
    </location>
    <ligand>
        <name>substrate</name>
    </ligand>
</feature>
<dbReference type="Proteomes" id="UP000790347">
    <property type="component" value="Unassembled WGS sequence"/>
</dbReference>
<sequence length="216" mass="25010">MDNSNATMAIQQSKRLLRKEMASRLGRLSAQEIDRQSKIIHKMLFQMSEFKQAKRIGLYLSMDGKEIDTLAILSECFERGKQCFVPRYSSDNPNMQMLQIYSWHDYEQMPIEPKYRIKQPSLDDSTRSDAMNSGGLDLIVVPGVAFTCNGLRLGHGKGYYDRWLNQCRQRISSDQNHRYPITIGLSFVEQIVDQIPVNEFDIPIDRILYPLDNVSH</sequence>
<dbReference type="InterPro" id="IPR002698">
    <property type="entry name" value="FTHF_cligase"/>
</dbReference>
<comment type="similarity">
    <text evidence="1 7">Belongs to the 5-formyltetrahydrofolate cyclo-ligase family.</text>
</comment>
<dbReference type="AlphaFoldDB" id="A0A922L762"/>
<keyword evidence="2 6" id="KW-0547">Nucleotide-binding</keyword>
<dbReference type="GO" id="GO:0035999">
    <property type="term" value="P:tetrahydrofolate interconversion"/>
    <property type="evidence" value="ECO:0007669"/>
    <property type="project" value="TreeGrafter"/>
</dbReference>
<feature type="binding site" evidence="6">
    <location>
        <position position="60"/>
    </location>
    <ligand>
        <name>substrate</name>
    </ligand>
</feature>
<evidence type="ECO:0000256" key="3">
    <source>
        <dbReference type="ARBA" id="ARBA00022840"/>
    </source>
</evidence>
<evidence type="ECO:0000313" key="8">
    <source>
        <dbReference type="EMBL" id="KAH9521828.1"/>
    </source>
</evidence>
<dbReference type="InterPro" id="IPR024185">
    <property type="entry name" value="FTHF_cligase-like_sf"/>
</dbReference>
<dbReference type="PANTHER" id="PTHR23407">
    <property type="entry name" value="ATPASE INHIBITOR/5-FORMYLTETRAHYDROFOLATE CYCLO-LIGASE"/>
    <property type="match status" value="1"/>
</dbReference>
<evidence type="ECO:0000256" key="4">
    <source>
        <dbReference type="ARBA" id="ARBA00036539"/>
    </source>
</evidence>
<dbReference type="Pfam" id="PF01812">
    <property type="entry name" value="5-FTHF_cyc-lig"/>
    <property type="match status" value="1"/>
</dbReference>
<reference evidence="8" key="1">
    <citation type="submission" date="2013-05" db="EMBL/GenBank/DDBJ databases">
        <authorList>
            <person name="Yim A.K.Y."/>
            <person name="Chan T.F."/>
            <person name="Ji K.M."/>
            <person name="Liu X.Y."/>
            <person name="Zhou J.W."/>
            <person name="Li R.Q."/>
            <person name="Yang K.Y."/>
            <person name="Li J."/>
            <person name="Li M."/>
            <person name="Law P.T.W."/>
            <person name="Wu Y.L."/>
            <person name="Cai Z.L."/>
            <person name="Qin H."/>
            <person name="Bao Y."/>
            <person name="Leung R.K.K."/>
            <person name="Ng P.K.S."/>
            <person name="Zou J."/>
            <person name="Zhong X.J."/>
            <person name="Ran P.X."/>
            <person name="Zhong N.S."/>
            <person name="Liu Z.G."/>
            <person name="Tsui S.K.W."/>
        </authorList>
    </citation>
    <scope>NUCLEOTIDE SEQUENCE</scope>
    <source>
        <strain evidence="8">Derf</strain>
        <tissue evidence="8">Whole organism</tissue>
    </source>
</reference>
<keyword evidence="7" id="KW-0460">Magnesium</keyword>
<comment type="cofactor">
    <cofactor evidence="7">
        <name>Mg(2+)</name>
        <dbReference type="ChEBI" id="CHEBI:18420"/>
    </cofactor>
</comment>
<protein>
    <recommendedName>
        <fullName evidence="5 7">5-formyltetrahydrofolate cyclo-ligase</fullName>
        <ecNumber evidence="5 7">6.3.3.2</ecNumber>
    </recommendedName>
</protein>
<dbReference type="EMBL" id="ASGP02000002">
    <property type="protein sequence ID" value="KAH9521828.1"/>
    <property type="molecule type" value="Genomic_DNA"/>
</dbReference>
<dbReference type="GO" id="GO:0005524">
    <property type="term" value="F:ATP binding"/>
    <property type="evidence" value="ECO:0007669"/>
    <property type="project" value="UniProtKB-KW"/>
</dbReference>
<dbReference type="InterPro" id="IPR037171">
    <property type="entry name" value="NagB/RpiA_transferase-like"/>
</dbReference>
<organism evidence="8 9">
    <name type="scientific">Dermatophagoides farinae</name>
    <name type="common">American house dust mite</name>
    <dbReference type="NCBI Taxonomy" id="6954"/>
    <lineage>
        <taxon>Eukaryota</taxon>
        <taxon>Metazoa</taxon>
        <taxon>Ecdysozoa</taxon>
        <taxon>Arthropoda</taxon>
        <taxon>Chelicerata</taxon>
        <taxon>Arachnida</taxon>
        <taxon>Acari</taxon>
        <taxon>Acariformes</taxon>
        <taxon>Sarcoptiformes</taxon>
        <taxon>Astigmata</taxon>
        <taxon>Psoroptidia</taxon>
        <taxon>Analgoidea</taxon>
        <taxon>Pyroglyphidae</taxon>
        <taxon>Dermatophagoidinae</taxon>
        <taxon>Dermatophagoides</taxon>
    </lineage>
</organism>
<dbReference type="PIRSF" id="PIRSF006806">
    <property type="entry name" value="FTHF_cligase"/>
    <property type="match status" value="1"/>
</dbReference>
<feature type="binding site" evidence="6">
    <location>
        <begin position="14"/>
        <end position="18"/>
    </location>
    <ligand>
        <name>ATP</name>
        <dbReference type="ChEBI" id="CHEBI:30616"/>
    </ligand>
</feature>
<feature type="binding site" evidence="6">
    <location>
        <begin position="152"/>
        <end position="160"/>
    </location>
    <ligand>
        <name>ATP</name>
        <dbReference type="ChEBI" id="CHEBI:30616"/>
    </ligand>
</feature>
<keyword evidence="9" id="KW-1185">Reference proteome</keyword>
<dbReference type="SUPFAM" id="SSF100950">
    <property type="entry name" value="NagB/RpiA/CoA transferase-like"/>
    <property type="match status" value="1"/>
</dbReference>
<evidence type="ECO:0000256" key="6">
    <source>
        <dbReference type="PIRSR" id="PIRSR006806-1"/>
    </source>
</evidence>
<evidence type="ECO:0000256" key="7">
    <source>
        <dbReference type="RuleBase" id="RU361279"/>
    </source>
</evidence>
<reference evidence="8" key="2">
    <citation type="journal article" date="2022" name="Res Sq">
        <title>Comparative Genomics Reveals Insights into the Divergent Evolution of Astigmatic Mites and Household Pest Adaptations.</title>
        <authorList>
            <person name="Xiong Q."/>
            <person name="Wan A.T.-Y."/>
            <person name="Liu X.-Y."/>
            <person name="Fung C.S.-H."/>
            <person name="Xiao X."/>
            <person name="Malainual N."/>
            <person name="Hou J."/>
            <person name="Wang L."/>
            <person name="Wang M."/>
            <person name="Yang K."/>
            <person name="Cui Y."/>
            <person name="Leung E."/>
            <person name="Nong W."/>
            <person name="Shin S.-K."/>
            <person name="Au S."/>
            <person name="Jeong K.Y."/>
            <person name="Chew F.T."/>
            <person name="Hui J."/>
            <person name="Leung T.F."/>
            <person name="Tungtrongchitr A."/>
            <person name="Zhong N."/>
            <person name="Liu Z."/>
            <person name="Tsui S."/>
        </authorList>
    </citation>
    <scope>NUCLEOTIDE SEQUENCE</scope>
    <source>
        <strain evidence="8">Derf</strain>
        <tissue evidence="8">Whole organism</tissue>
    </source>
</reference>
<dbReference type="GO" id="GO:0009396">
    <property type="term" value="P:folic acid-containing compound biosynthetic process"/>
    <property type="evidence" value="ECO:0007669"/>
    <property type="project" value="TreeGrafter"/>
</dbReference>
<evidence type="ECO:0000256" key="1">
    <source>
        <dbReference type="ARBA" id="ARBA00010638"/>
    </source>
</evidence>
<keyword evidence="3 6" id="KW-0067">ATP-binding</keyword>
<accession>A0A922L762</accession>
<evidence type="ECO:0000256" key="2">
    <source>
        <dbReference type="ARBA" id="ARBA00022741"/>
    </source>
</evidence>
<comment type="caution">
    <text evidence="8">The sequence shown here is derived from an EMBL/GenBank/DDBJ whole genome shotgun (WGS) entry which is preliminary data.</text>
</comment>
<evidence type="ECO:0000313" key="9">
    <source>
        <dbReference type="Proteomes" id="UP000790347"/>
    </source>
</evidence>
<dbReference type="Gene3D" id="3.40.50.10420">
    <property type="entry name" value="NagB/RpiA/CoA transferase-like"/>
    <property type="match status" value="1"/>
</dbReference>
<comment type="catalytic activity">
    <reaction evidence="4 7">
        <text>(6S)-5-formyl-5,6,7,8-tetrahydrofolate + ATP = (6R)-5,10-methenyltetrahydrofolate + ADP + phosphate</text>
        <dbReference type="Rhea" id="RHEA:10488"/>
        <dbReference type="ChEBI" id="CHEBI:30616"/>
        <dbReference type="ChEBI" id="CHEBI:43474"/>
        <dbReference type="ChEBI" id="CHEBI:57455"/>
        <dbReference type="ChEBI" id="CHEBI:57457"/>
        <dbReference type="ChEBI" id="CHEBI:456216"/>
        <dbReference type="EC" id="6.3.3.2"/>
    </reaction>
</comment>